<keyword evidence="1" id="KW-0479">Metal-binding</keyword>
<dbReference type="InterPro" id="IPR051610">
    <property type="entry name" value="GPI/OXD"/>
</dbReference>
<proteinExistence type="predicted"/>
<keyword evidence="3" id="KW-0413">Isomerase</keyword>
<evidence type="ECO:0000259" key="2">
    <source>
        <dbReference type="Pfam" id="PF07883"/>
    </source>
</evidence>
<name>A0A840WZD7_9RHOB</name>
<keyword evidence="4" id="KW-1185">Reference proteome</keyword>
<dbReference type="Gene3D" id="2.60.120.10">
    <property type="entry name" value="Jelly Rolls"/>
    <property type="match status" value="1"/>
</dbReference>
<dbReference type="InterPro" id="IPR011051">
    <property type="entry name" value="RmlC_Cupin_sf"/>
</dbReference>
<dbReference type="PANTHER" id="PTHR35848:SF9">
    <property type="entry name" value="SLL1358 PROTEIN"/>
    <property type="match status" value="1"/>
</dbReference>
<comment type="caution">
    <text evidence="3">The sequence shown here is derived from an EMBL/GenBank/DDBJ whole genome shotgun (WGS) entry which is preliminary data.</text>
</comment>
<dbReference type="EMBL" id="JACIJS010000003">
    <property type="protein sequence ID" value="MBB5515035.1"/>
    <property type="molecule type" value="Genomic_DNA"/>
</dbReference>
<dbReference type="InterPro" id="IPR013096">
    <property type="entry name" value="Cupin_2"/>
</dbReference>
<dbReference type="GO" id="GO:0046872">
    <property type="term" value="F:metal ion binding"/>
    <property type="evidence" value="ECO:0007669"/>
    <property type="project" value="UniProtKB-KW"/>
</dbReference>
<dbReference type="PROSITE" id="PS51257">
    <property type="entry name" value="PROKAR_LIPOPROTEIN"/>
    <property type="match status" value="1"/>
</dbReference>
<dbReference type="Pfam" id="PF07883">
    <property type="entry name" value="Cupin_2"/>
    <property type="match status" value="1"/>
</dbReference>
<gene>
    <name evidence="3" type="ORF">FHS89_001045</name>
</gene>
<evidence type="ECO:0000256" key="1">
    <source>
        <dbReference type="ARBA" id="ARBA00022723"/>
    </source>
</evidence>
<accession>A0A840WZD7</accession>
<evidence type="ECO:0000313" key="3">
    <source>
        <dbReference type="EMBL" id="MBB5515035.1"/>
    </source>
</evidence>
<feature type="domain" description="Cupin type-2" evidence="2">
    <location>
        <begin position="33"/>
        <end position="100"/>
    </location>
</feature>
<dbReference type="InterPro" id="IPR014710">
    <property type="entry name" value="RmlC-like_jellyroll"/>
</dbReference>
<organism evidence="3 4">
    <name type="scientific">Rubricella aquisinus</name>
    <dbReference type="NCBI Taxonomy" id="2028108"/>
    <lineage>
        <taxon>Bacteria</taxon>
        <taxon>Pseudomonadati</taxon>
        <taxon>Pseudomonadota</taxon>
        <taxon>Alphaproteobacteria</taxon>
        <taxon>Rhodobacterales</taxon>
        <taxon>Paracoccaceae</taxon>
        <taxon>Rubricella</taxon>
    </lineage>
</organism>
<dbReference type="PANTHER" id="PTHR35848">
    <property type="entry name" value="OXALATE-BINDING PROTEIN"/>
    <property type="match status" value="1"/>
</dbReference>
<dbReference type="RefSeq" id="WP_343051342.1">
    <property type="nucleotide sequence ID" value="NZ_JACIJS010000003.1"/>
</dbReference>
<dbReference type="Proteomes" id="UP000553766">
    <property type="component" value="Unassembled WGS sequence"/>
</dbReference>
<reference evidence="3 4" key="1">
    <citation type="submission" date="2020-08" db="EMBL/GenBank/DDBJ databases">
        <title>Genomic Encyclopedia of Type Strains, Phase IV (KMG-IV): sequencing the most valuable type-strain genomes for metagenomic binning, comparative biology and taxonomic classification.</title>
        <authorList>
            <person name="Goeker M."/>
        </authorList>
    </citation>
    <scope>NUCLEOTIDE SEQUENCE [LARGE SCALE GENOMIC DNA]</scope>
    <source>
        <strain evidence="3 4">DSM 103377</strain>
    </source>
</reference>
<dbReference type="AlphaFoldDB" id="A0A840WZD7"/>
<evidence type="ECO:0000313" key="4">
    <source>
        <dbReference type="Proteomes" id="UP000553766"/>
    </source>
</evidence>
<dbReference type="GO" id="GO:0016853">
    <property type="term" value="F:isomerase activity"/>
    <property type="evidence" value="ECO:0007669"/>
    <property type="project" value="UniProtKB-KW"/>
</dbReference>
<protein>
    <submittedName>
        <fullName evidence="3">Mannose-6-phosphate isomerase-like protein (Cupin superfamily)</fullName>
    </submittedName>
</protein>
<dbReference type="SUPFAM" id="SSF51182">
    <property type="entry name" value="RmlC-like cupins"/>
    <property type="match status" value="1"/>
</dbReference>
<sequence length="113" mass="12566">MILSKTTAPHYTWGAGCDGWRWCDRPDLSVIREAMPPHTTETRHRHAHARQVFHVLSGVLSMECDGVLHHVGPDQALEIAPGLPHQARNDGDEPLEFLVISAPSTRGDRDDLT</sequence>